<proteinExistence type="predicted"/>
<dbReference type="AlphaFoldDB" id="A0A4T0WXT4"/>
<evidence type="ECO:0000313" key="3">
    <source>
        <dbReference type="Proteomes" id="UP000307173"/>
    </source>
</evidence>
<evidence type="ECO:0000256" key="1">
    <source>
        <dbReference type="SAM" id="Phobius"/>
    </source>
</evidence>
<dbReference type="EMBL" id="SELW01000645">
    <property type="protein sequence ID" value="TID16243.1"/>
    <property type="molecule type" value="Genomic_DNA"/>
</dbReference>
<sequence>MFSPNYGVGSDDVFYEERDDFYANKKDEKSIIFFKDTEDGNQELRSAKKSNNYFKGNPFVNQECSGKTTQNFSIHSNQHNEATPGYIMGNTNDSTTFVDSSEFGNKKEIHTSIKVNNSANSVSSQRLAIARRQNIMKSYFKSFKILIILTFLMFLCPLLSVFLGITCISTDLMCYPRFQVQTSGIVDQNDVSSLSWFKWNTINGNKEIEVTEIQYIEKFIDSLSSIVLTSPFDANLVTLKINEIFRNQKSVIYKFSNFGYCKDITNDLTLVTETICHLTYPYGLDIPSVLVKDLTFMLSEEEIDGDAEYVSDVFSKSCREVFSFMNFNVFGNINLKFYSFMSSVMSRKIAYLSIFEYFLDVVSLFLLIIVSIGFKLKANKSLSTFKTLLFDSNFKGKYNEQTYKFVWIQMCLTAVVIILWISTILKLIGVAYVSIYGVKFTSLLREIDTNVIKGVKLFSSGMILDVLNLMFHLIVAVSLTLCVICKPWIVTKLV</sequence>
<dbReference type="OrthoDB" id="3997826at2759"/>
<organism evidence="2 3">
    <name type="scientific">Pichia inconspicua</name>
    <dbReference type="NCBI Taxonomy" id="52247"/>
    <lineage>
        <taxon>Eukaryota</taxon>
        <taxon>Fungi</taxon>
        <taxon>Dikarya</taxon>
        <taxon>Ascomycota</taxon>
        <taxon>Saccharomycotina</taxon>
        <taxon>Pichiomycetes</taxon>
        <taxon>Pichiales</taxon>
        <taxon>Pichiaceae</taxon>
        <taxon>Pichia</taxon>
    </lineage>
</organism>
<dbReference type="Proteomes" id="UP000307173">
    <property type="component" value="Unassembled WGS sequence"/>
</dbReference>
<keyword evidence="1" id="KW-1133">Transmembrane helix</keyword>
<keyword evidence="1" id="KW-0812">Transmembrane</keyword>
<reference evidence="2 3" key="1">
    <citation type="journal article" date="2019" name="Front. Genet.">
        <title>Whole-Genome Sequencing of the Opportunistic Yeast Pathogen Candida inconspicua Uncovers Its Hybrid Origin.</title>
        <authorList>
            <person name="Mixao V."/>
            <person name="Hansen A.P."/>
            <person name="Saus E."/>
            <person name="Boekhout T."/>
            <person name="Lass-Florl C."/>
            <person name="Gabaldon T."/>
        </authorList>
    </citation>
    <scope>NUCLEOTIDE SEQUENCE [LARGE SCALE GENOMIC DNA]</scope>
    <source>
        <strain evidence="2 3">CBS 180</strain>
    </source>
</reference>
<evidence type="ECO:0000313" key="2">
    <source>
        <dbReference type="EMBL" id="TID16243.1"/>
    </source>
</evidence>
<keyword evidence="3" id="KW-1185">Reference proteome</keyword>
<feature type="transmembrane region" description="Helical" evidence="1">
    <location>
        <begin position="145"/>
        <end position="165"/>
    </location>
</feature>
<feature type="transmembrane region" description="Helical" evidence="1">
    <location>
        <begin position="405"/>
        <end position="435"/>
    </location>
</feature>
<name>A0A4T0WXT4_9ASCO</name>
<feature type="transmembrane region" description="Helical" evidence="1">
    <location>
        <begin position="469"/>
        <end position="489"/>
    </location>
</feature>
<keyword evidence="1" id="KW-0472">Membrane</keyword>
<accession>A0A4T0WXT4</accession>
<gene>
    <name evidence="2" type="ORF">CANINC_004242</name>
</gene>
<feature type="transmembrane region" description="Helical" evidence="1">
    <location>
        <begin position="349"/>
        <end position="374"/>
    </location>
</feature>
<protein>
    <submittedName>
        <fullName evidence="2">Uncharacterized protein</fullName>
    </submittedName>
</protein>
<comment type="caution">
    <text evidence="2">The sequence shown here is derived from an EMBL/GenBank/DDBJ whole genome shotgun (WGS) entry which is preliminary data.</text>
</comment>